<dbReference type="OrthoDB" id="412383at2759"/>
<name>A0A9P7YU95_9HELO</name>
<dbReference type="AlphaFoldDB" id="A0A9P7YU95"/>
<reference evidence="3" key="1">
    <citation type="journal article" date="2021" name="IMA Fungus">
        <title>Genomic characterization of three marine fungi, including Emericellopsis atlantica sp. nov. with signatures of a generalist lifestyle and marine biomass degradation.</title>
        <authorList>
            <person name="Hagestad O.C."/>
            <person name="Hou L."/>
            <person name="Andersen J.H."/>
            <person name="Hansen E.H."/>
            <person name="Altermark B."/>
            <person name="Li C."/>
            <person name="Kuhnert E."/>
            <person name="Cox R.J."/>
            <person name="Crous P.W."/>
            <person name="Spatafora J.W."/>
            <person name="Lail K."/>
            <person name="Amirebrahimi M."/>
            <person name="Lipzen A."/>
            <person name="Pangilinan J."/>
            <person name="Andreopoulos W."/>
            <person name="Hayes R.D."/>
            <person name="Ng V."/>
            <person name="Grigoriev I.V."/>
            <person name="Jackson S.A."/>
            <person name="Sutton T.D.S."/>
            <person name="Dobson A.D.W."/>
            <person name="Rama T."/>
        </authorList>
    </citation>
    <scope>NUCLEOTIDE SEQUENCE</scope>
    <source>
        <strain evidence="3">TRa018bII</strain>
    </source>
</reference>
<evidence type="ECO:0000313" key="4">
    <source>
        <dbReference type="Proteomes" id="UP000824998"/>
    </source>
</evidence>
<dbReference type="PANTHER" id="PTHR13774:SF17">
    <property type="entry name" value="PHENAZINE BIOSYNTHESIS-LIKE DOMAIN-CONTAINING PROTEIN"/>
    <property type="match status" value="1"/>
</dbReference>
<evidence type="ECO:0000313" key="3">
    <source>
        <dbReference type="EMBL" id="KAG9239522.1"/>
    </source>
</evidence>
<proteinExistence type="inferred from homology"/>
<comment type="caution">
    <text evidence="3">The sequence shown here is derived from an EMBL/GenBank/DDBJ whole genome shotgun (WGS) entry which is preliminary data.</text>
</comment>
<protein>
    <submittedName>
        <fullName evidence="3">Uncharacterized protein</fullName>
    </submittedName>
</protein>
<dbReference type="Pfam" id="PF02567">
    <property type="entry name" value="PhzC-PhzF"/>
    <property type="match status" value="1"/>
</dbReference>
<accession>A0A9P7YU95</accession>
<sequence length="318" mass="34733">MISFVDANQELSDQLSALKRRKNNPLGSAVNHKRMSEVRRKAPTLSFQAPMQFRVENQARRLDELNHSETAFIHRPKSSPSPIYEIRWFTPHLEEAYCGHGLVAAAHALSRSTGEMQFTFRTVNGMLASASIQESASGKATISLALPSSPIHVSLAPSADVRLAFAKALRINADQILTIGQNPLRDIILELAPSLDFSANALDIDPAALLEASPMGTRSQVLTSSWELDPSFDFAKRVFAYGVEDQATGSTYSALAPYWGERLGKRDFMDLQPSSRGGSARVRWKEGDGGVEVLAGSVRVGDGLLLRPGVMEGMRARL</sequence>
<dbReference type="Proteomes" id="UP000824998">
    <property type="component" value="Unassembled WGS sequence"/>
</dbReference>
<gene>
    <name evidence="3" type="ORF">BJ875DRAFT_538740</name>
</gene>
<evidence type="ECO:0000256" key="1">
    <source>
        <dbReference type="ARBA" id="ARBA00008270"/>
    </source>
</evidence>
<dbReference type="GO" id="GO:0016853">
    <property type="term" value="F:isomerase activity"/>
    <property type="evidence" value="ECO:0007669"/>
    <property type="project" value="UniProtKB-KW"/>
</dbReference>
<dbReference type="PANTHER" id="PTHR13774">
    <property type="entry name" value="PHENAZINE BIOSYNTHESIS PROTEIN"/>
    <property type="match status" value="1"/>
</dbReference>
<keyword evidence="4" id="KW-1185">Reference proteome</keyword>
<dbReference type="GO" id="GO:0005737">
    <property type="term" value="C:cytoplasm"/>
    <property type="evidence" value="ECO:0007669"/>
    <property type="project" value="TreeGrafter"/>
</dbReference>
<dbReference type="InterPro" id="IPR003719">
    <property type="entry name" value="Phenazine_PhzF-like"/>
</dbReference>
<dbReference type="Gene3D" id="3.10.310.10">
    <property type="entry name" value="Diaminopimelate Epimerase, Chain A, domain 1"/>
    <property type="match status" value="2"/>
</dbReference>
<comment type="similarity">
    <text evidence="1">Belongs to the PhzF family.</text>
</comment>
<evidence type="ECO:0000256" key="2">
    <source>
        <dbReference type="ARBA" id="ARBA00023235"/>
    </source>
</evidence>
<dbReference type="EMBL" id="MU251358">
    <property type="protein sequence ID" value="KAG9239522.1"/>
    <property type="molecule type" value="Genomic_DNA"/>
</dbReference>
<organism evidence="3 4">
    <name type="scientific">Amylocarpus encephaloides</name>
    <dbReference type="NCBI Taxonomy" id="45428"/>
    <lineage>
        <taxon>Eukaryota</taxon>
        <taxon>Fungi</taxon>
        <taxon>Dikarya</taxon>
        <taxon>Ascomycota</taxon>
        <taxon>Pezizomycotina</taxon>
        <taxon>Leotiomycetes</taxon>
        <taxon>Helotiales</taxon>
        <taxon>Helotiales incertae sedis</taxon>
        <taxon>Amylocarpus</taxon>
    </lineage>
</organism>
<keyword evidence="2" id="KW-0413">Isomerase</keyword>
<dbReference type="SUPFAM" id="SSF54506">
    <property type="entry name" value="Diaminopimelate epimerase-like"/>
    <property type="match status" value="1"/>
</dbReference>